<dbReference type="Pfam" id="PF01513">
    <property type="entry name" value="NAD_kinase"/>
    <property type="match status" value="1"/>
</dbReference>
<evidence type="ECO:0000313" key="2">
    <source>
        <dbReference type="Proteomes" id="UP000245423"/>
    </source>
</evidence>
<dbReference type="EMBL" id="LT669839">
    <property type="protein sequence ID" value="SHD78685.1"/>
    <property type="molecule type" value="Genomic_DNA"/>
</dbReference>
<organism evidence="1 2">
    <name type="scientific">[Clostridium] ultunense Esp</name>
    <dbReference type="NCBI Taxonomy" id="1288971"/>
    <lineage>
        <taxon>Bacteria</taxon>
        <taxon>Bacillati</taxon>
        <taxon>Bacillota</taxon>
        <taxon>Tissierellia</taxon>
        <taxon>Tissierellales</taxon>
        <taxon>Tepidimicrobiaceae</taxon>
        <taxon>Schnuerera</taxon>
    </lineage>
</organism>
<keyword evidence="1" id="KW-0418">Kinase</keyword>
<dbReference type="OrthoDB" id="5511344at2"/>
<dbReference type="SUPFAM" id="SSF111331">
    <property type="entry name" value="NAD kinase/diacylglycerol kinase-like"/>
    <property type="match status" value="1"/>
</dbReference>
<dbReference type="InterPro" id="IPR002504">
    <property type="entry name" value="NADK"/>
</dbReference>
<dbReference type="InterPro" id="IPR017438">
    <property type="entry name" value="ATP-NAD_kinase_N"/>
</dbReference>
<proteinExistence type="predicted"/>
<dbReference type="AlphaFoldDB" id="A0A1M4PT14"/>
<dbReference type="GO" id="GO:0006741">
    <property type="term" value="P:NADP+ biosynthetic process"/>
    <property type="evidence" value="ECO:0007669"/>
    <property type="project" value="InterPro"/>
</dbReference>
<gene>
    <name evidence="1" type="ORF">CUESP1_3364</name>
</gene>
<dbReference type="GO" id="GO:0051287">
    <property type="term" value="F:NAD binding"/>
    <property type="evidence" value="ECO:0007669"/>
    <property type="project" value="UniProtKB-ARBA"/>
</dbReference>
<reference evidence="1 2" key="1">
    <citation type="submission" date="2016-11" db="EMBL/GenBank/DDBJ databases">
        <authorList>
            <person name="Manzoor S."/>
        </authorList>
    </citation>
    <scope>NUCLEOTIDE SEQUENCE [LARGE SCALE GENOMIC DNA]</scope>
    <source>
        <strain evidence="1">Clostridium ultunense strain Esp</strain>
    </source>
</reference>
<keyword evidence="2" id="KW-1185">Reference proteome</keyword>
<dbReference type="InterPro" id="IPR016064">
    <property type="entry name" value="NAD/diacylglycerol_kinase_sf"/>
</dbReference>
<keyword evidence="1" id="KW-0808">Transferase</keyword>
<dbReference type="GO" id="GO:0003951">
    <property type="term" value="F:NAD+ kinase activity"/>
    <property type="evidence" value="ECO:0007669"/>
    <property type="project" value="InterPro"/>
</dbReference>
<name>A0A1M4PT14_9FIRM</name>
<dbReference type="RefSeq" id="WP_035143436.1">
    <property type="nucleotide sequence ID" value="NZ_LT669839.1"/>
</dbReference>
<accession>A0A1M4PT14</accession>
<evidence type="ECO:0000313" key="1">
    <source>
        <dbReference type="EMBL" id="SHD78685.1"/>
    </source>
</evidence>
<dbReference type="Pfam" id="PF20143">
    <property type="entry name" value="NAD_kinase_C"/>
    <property type="match status" value="1"/>
</dbReference>
<dbReference type="PANTHER" id="PTHR40697:SF2">
    <property type="entry name" value="ATP-NAD KINASE-RELATED"/>
    <property type="match status" value="1"/>
</dbReference>
<dbReference type="PIRSF" id="PIRSF016907">
    <property type="entry name" value="Kin_ATP-NAD"/>
    <property type="match status" value="1"/>
</dbReference>
<dbReference type="InterPro" id="IPR011386">
    <property type="entry name" value="Put_ATP-NAD_kin"/>
</dbReference>
<dbReference type="Proteomes" id="UP000245423">
    <property type="component" value="Chromosome 1"/>
</dbReference>
<dbReference type="Gene3D" id="3.40.50.10330">
    <property type="entry name" value="Probable inorganic polyphosphate/atp-NAD kinase, domain 1"/>
    <property type="match status" value="1"/>
</dbReference>
<dbReference type="InterPro" id="IPR039065">
    <property type="entry name" value="AcoX-like"/>
</dbReference>
<sequence length="372" mass="40994">MIKRLGFIINPIAGMGGKVGLKGTDGEEIVKKALSLGAKKVAPNKAKITLKYIKDNIDGLEILTYPGDMGEEECKELGITSIVVGNINMENTTYLDTEEAALRMVEKKVDLILFAGGDGTARNIYTSVGDRVPVIGIPAGVKMHSAVFATNPLNAGKIVVDFFNNTNVEIRESEVMDIDEEQFRAGRVVAKLYGYMNVPYEQAYVQSLKAGGIYSDNICLEGIADYVIENMESDYIYLLGPGTTTKKILERMGLPYTLLGIDIVKDGEILVNDANETEILEIVEDKKTKIIITPIGGQGYIFGRGNQQLSPKVIKVAGKENIVIISTPNKLIDLKRRPFLVDTGEEDIDRMLEGYYKVIVGYDETYVYKCSY</sequence>
<dbReference type="PANTHER" id="PTHR40697">
    <property type="entry name" value="ACETOIN CATABOLISM PROTEIN X"/>
    <property type="match status" value="1"/>
</dbReference>
<protein>
    <submittedName>
        <fullName evidence="1">Putative inorganic polyphosphate/ATP-NAD kinase</fullName>
    </submittedName>
</protein>
<dbReference type="GO" id="GO:0005524">
    <property type="term" value="F:ATP binding"/>
    <property type="evidence" value="ECO:0007669"/>
    <property type="project" value="UniProtKB-ARBA"/>
</dbReference>